<organism evidence="4 5">
    <name type="scientific">Dioscorea cayennensis subsp. rotundata</name>
    <name type="common">White Guinea yam</name>
    <name type="synonym">Dioscorea rotundata</name>
    <dbReference type="NCBI Taxonomy" id="55577"/>
    <lineage>
        <taxon>Eukaryota</taxon>
        <taxon>Viridiplantae</taxon>
        <taxon>Streptophyta</taxon>
        <taxon>Embryophyta</taxon>
        <taxon>Tracheophyta</taxon>
        <taxon>Spermatophyta</taxon>
        <taxon>Magnoliopsida</taxon>
        <taxon>Liliopsida</taxon>
        <taxon>Dioscoreales</taxon>
        <taxon>Dioscoreaceae</taxon>
        <taxon>Dioscorea</taxon>
    </lineage>
</organism>
<reference evidence="5" key="1">
    <citation type="submission" date="2025-08" db="UniProtKB">
        <authorList>
            <consortium name="RefSeq"/>
        </authorList>
    </citation>
    <scope>IDENTIFICATION</scope>
</reference>
<dbReference type="PROSITE" id="PS50966">
    <property type="entry name" value="ZF_SWIM"/>
    <property type="match status" value="1"/>
</dbReference>
<protein>
    <submittedName>
        <fullName evidence="5">Uncharacterized protein LOC120254107</fullName>
    </submittedName>
</protein>
<dbReference type="Proteomes" id="UP001515500">
    <property type="component" value="Unplaced"/>
</dbReference>
<dbReference type="InterPro" id="IPR007527">
    <property type="entry name" value="Znf_SWIM"/>
</dbReference>
<keyword evidence="4" id="KW-1185">Reference proteome</keyword>
<dbReference type="RefSeq" id="XP_039118187.1">
    <property type="nucleotide sequence ID" value="XM_039262253.1"/>
</dbReference>
<feature type="compositionally biased region" description="Low complexity" evidence="2">
    <location>
        <begin position="421"/>
        <end position="430"/>
    </location>
</feature>
<proteinExistence type="predicted"/>
<evidence type="ECO:0000313" key="5">
    <source>
        <dbReference type="RefSeq" id="XP_039118187.1"/>
    </source>
</evidence>
<feature type="region of interest" description="Disordered" evidence="2">
    <location>
        <begin position="416"/>
        <end position="454"/>
    </location>
</feature>
<evidence type="ECO:0000259" key="3">
    <source>
        <dbReference type="PROSITE" id="PS50966"/>
    </source>
</evidence>
<dbReference type="PANTHER" id="PTHR31973:SF197">
    <property type="entry name" value="SWIM-TYPE DOMAIN-CONTAINING PROTEIN"/>
    <property type="match status" value="1"/>
</dbReference>
<dbReference type="Pfam" id="PF10551">
    <property type="entry name" value="MULE"/>
    <property type="match status" value="1"/>
</dbReference>
<dbReference type="GeneID" id="120254107"/>
<dbReference type="InterPro" id="IPR018289">
    <property type="entry name" value="MULE_transposase_dom"/>
</dbReference>
<sequence>MFPIAWAVVQVATSETWSWFVDLLKSDLGLVDGLGWALVSDMQKGLIYAVKDLLPMIKHRMCARHIYARWRKNTMARSFKLNFGAFIGVLTSPRCTNSWIQMTTLKGGETAVEELLKKWPISGWCQAFFNDFVKCEVINNNMCETFNGVILESRSKSIISMLEDIRQYVMTRIAIKREYTKKWRCDCGPSIIPKIEKERQKSAKWQVEWNGGASHEVYWDNLILNEREGYVVLLADEMCSCGKWQKSSIPCQHSLATIAFVGADPLNYVSDWLKKDRYLKAYSFVLNPVRGRSFWPISVEGSLLPPMARRMPGRPVKKRKRKPLESKSKSKTKLSREGRAFKYSICHVEGHNKLSCPKRASFFIDSNDSNHEPTKPTNVSLGGEGACTDGIVIGREAPKSTAFISPSELIRMGNRGATHGQQQKQNEQSQSAEFTTSKLSTQQSITAVATKEKF</sequence>
<keyword evidence="1" id="KW-0862">Zinc</keyword>
<feature type="domain" description="SWIM-type" evidence="3">
    <location>
        <begin position="230"/>
        <end position="262"/>
    </location>
</feature>
<accession>A0AB40ASZ1</accession>
<keyword evidence="1" id="KW-0863">Zinc-finger</keyword>
<evidence type="ECO:0000256" key="2">
    <source>
        <dbReference type="SAM" id="MobiDB-lite"/>
    </source>
</evidence>
<keyword evidence="1" id="KW-0479">Metal-binding</keyword>
<dbReference type="GO" id="GO:0008270">
    <property type="term" value="F:zinc ion binding"/>
    <property type="evidence" value="ECO:0007669"/>
    <property type="project" value="UniProtKB-KW"/>
</dbReference>
<feature type="compositionally biased region" description="Basic and acidic residues" evidence="2">
    <location>
        <begin position="323"/>
        <end position="334"/>
    </location>
</feature>
<evidence type="ECO:0000313" key="4">
    <source>
        <dbReference type="Proteomes" id="UP001515500"/>
    </source>
</evidence>
<name>A0AB40ASZ1_DIOCR</name>
<dbReference type="AlphaFoldDB" id="A0AB40ASZ1"/>
<dbReference type="Pfam" id="PF04434">
    <property type="entry name" value="SWIM"/>
    <property type="match status" value="1"/>
</dbReference>
<feature type="region of interest" description="Disordered" evidence="2">
    <location>
        <begin position="306"/>
        <end position="334"/>
    </location>
</feature>
<feature type="compositionally biased region" description="Basic residues" evidence="2">
    <location>
        <begin position="311"/>
        <end position="322"/>
    </location>
</feature>
<gene>
    <name evidence="5" type="primary">LOC120254107</name>
</gene>
<feature type="compositionally biased region" description="Polar residues" evidence="2">
    <location>
        <begin position="431"/>
        <end position="447"/>
    </location>
</feature>
<dbReference type="PANTHER" id="PTHR31973">
    <property type="entry name" value="POLYPROTEIN, PUTATIVE-RELATED"/>
    <property type="match status" value="1"/>
</dbReference>
<evidence type="ECO:0000256" key="1">
    <source>
        <dbReference type="PROSITE-ProRule" id="PRU00325"/>
    </source>
</evidence>